<organism evidence="1 2">
    <name type="scientific">Sphingomonas abaci</name>
    <dbReference type="NCBI Taxonomy" id="237611"/>
    <lineage>
        <taxon>Bacteria</taxon>
        <taxon>Pseudomonadati</taxon>
        <taxon>Pseudomonadota</taxon>
        <taxon>Alphaproteobacteria</taxon>
        <taxon>Sphingomonadales</taxon>
        <taxon>Sphingomonadaceae</taxon>
        <taxon>Sphingomonas</taxon>
    </lineage>
</organism>
<protein>
    <submittedName>
        <fullName evidence="1">Uncharacterized protein</fullName>
    </submittedName>
</protein>
<keyword evidence="2" id="KW-1185">Reference proteome</keyword>
<dbReference type="EMBL" id="JACHNY010000001">
    <property type="protein sequence ID" value="MBB4616432.1"/>
    <property type="molecule type" value="Genomic_DNA"/>
</dbReference>
<comment type="caution">
    <text evidence="1">The sequence shown here is derived from an EMBL/GenBank/DDBJ whole genome shotgun (WGS) entry which is preliminary data.</text>
</comment>
<evidence type="ECO:0000313" key="1">
    <source>
        <dbReference type="EMBL" id="MBB4616432.1"/>
    </source>
</evidence>
<gene>
    <name evidence="1" type="ORF">GGQ96_000538</name>
</gene>
<dbReference type="RefSeq" id="WP_184111271.1">
    <property type="nucleotide sequence ID" value="NZ_JACHNY010000001.1"/>
</dbReference>
<evidence type="ECO:0000313" key="2">
    <source>
        <dbReference type="Proteomes" id="UP000574769"/>
    </source>
</evidence>
<reference evidence="1 2" key="1">
    <citation type="submission" date="2020-08" db="EMBL/GenBank/DDBJ databases">
        <title>Genomic Encyclopedia of Type Strains, Phase IV (KMG-IV): sequencing the most valuable type-strain genomes for metagenomic binning, comparative biology and taxonomic classification.</title>
        <authorList>
            <person name="Goeker M."/>
        </authorList>
    </citation>
    <scope>NUCLEOTIDE SEQUENCE [LARGE SCALE GENOMIC DNA]</scope>
    <source>
        <strain evidence="1 2">DSM 15867</strain>
    </source>
</reference>
<name>A0A7W7AG53_9SPHN</name>
<proteinExistence type="predicted"/>
<sequence>MRDDKAYYHARAEAELRMARSSTEASATKAHYTLAGYYLDRAFGGEHRGHVERLSGVARI</sequence>
<dbReference type="AlphaFoldDB" id="A0A7W7AG53"/>
<dbReference type="Proteomes" id="UP000574769">
    <property type="component" value="Unassembled WGS sequence"/>
</dbReference>
<accession>A0A7W7AG53</accession>